<proteinExistence type="predicted"/>
<evidence type="ECO:0000313" key="4">
    <source>
        <dbReference type="Proteomes" id="UP000516437"/>
    </source>
</evidence>
<evidence type="ECO:0000256" key="1">
    <source>
        <dbReference type="SAM" id="MobiDB-lite"/>
    </source>
</evidence>
<reference evidence="3 4" key="1">
    <citation type="journal article" date="2019" name="Plant Biotechnol. J.">
        <title>The red bayberry genome and genetic basis of sex determination.</title>
        <authorList>
            <person name="Jia H.M."/>
            <person name="Jia H.J."/>
            <person name="Cai Q.L."/>
            <person name="Wang Y."/>
            <person name="Zhao H.B."/>
            <person name="Yang W.F."/>
            <person name="Wang G.Y."/>
            <person name="Li Y.H."/>
            <person name="Zhan D.L."/>
            <person name="Shen Y.T."/>
            <person name="Niu Q.F."/>
            <person name="Chang L."/>
            <person name="Qiu J."/>
            <person name="Zhao L."/>
            <person name="Xie H.B."/>
            <person name="Fu W.Y."/>
            <person name="Jin J."/>
            <person name="Li X.W."/>
            <person name="Jiao Y."/>
            <person name="Zhou C.C."/>
            <person name="Tu T."/>
            <person name="Chai C.Y."/>
            <person name="Gao J.L."/>
            <person name="Fan L.J."/>
            <person name="van de Weg E."/>
            <person name="Wang J.Y."/>
            <person name="Gao Z.S."/>
        </authorList>
    </citation>
    <scope>NUCLEOTIDE SEQUENCE [LARGE SCALE GENOMIC DNA]</scope>
    <source>
        <tissue evidence="3">Leaves</tissue>
    </source>
</reference>
<dbReference type="InterPro" id="IPR029472">
    <property type="entry name" value="Copia-like_N"/>
</dbReference>
<name>A0A6A1VWS4_9ROSI</name>
<dbReference type="PANTHER" id="PTHR37610:SF81">
    <property type="entry name" value="RETROTRANSPOSON COPIA-LIKE N-TERMINAL DOMAIN-CONTAINING PROTEIN"/>
    <property type="match status" value="1"/>
</dbReference>
<feature type="domain" description="Retrotransposon Copia-like N-terminal" evidence="2">
    <location>
        <begin position="44"/>
        <end position="91"/>
    </location>
</feature>
<dbReference type="Proteomes" id="UP000516437">
    <property type="component" value="Chromosome 4"/>
</dbReference>
<keyword evidence="4" id="KW-1185">Reference proteome</keyword>
<dbReference type="PANTHER" id="PTHR37610">
    <property type="entry name" value="CCHC-TYPE DOMAIN-CONTAINING PROTEIN"/>
    <property type="match status" value="1"/>
</dbReference>
<feature type="region of interest" description="Disordered" evidence="1">
    <location>
        <begin position="1"/>
        <end position="30"/>
    </location>
</feature>
<evidence type="ECO:0000259" key="2">
    <source>
        <dbReference type="Pfam" id="PF14244"/>
    </source>
</evidence>
<comment type="caution">
    <text evidence="3">The sequence shown here is derived from an EMBL/GenBank/DDBJ whole genome shotgun (WGS) entry which is preliminary data.</text>
</comment>
<dbReference type="EMBL" id="RXIC02000022">
    <property type="protein sequence ID" value="KAB1216008.1"/>
    <property type="molecule type" value="Genomic_DNA"/>
</dbReference>
<dbReference type="OrthoDB" id="5544992at2759"/>
<dbReference type="Pfam" id="PF14244">
    <property type="entry name" value="Retrotran_gag_3"/>
    <property type="match status" value="1"/>
</dbReference>
<dbReference type="AlphaFoldDB" id="A0A6A1VWS4"/>
<feature type="compositionally biased region" description="Polar residues" evidence="1">
    <location>
        <begin position="1"/>
        <end position="11"/>
    </location>
</feature>
<accession>A0A6A1VWS4</accession>
<evidence type="ECO:0000313" key="3">
    <source>
        <dbReference type="EMBL" id="KAB1216008.1"/>
    </source>
</evidence>
<protein>
    <recommendedName>
        <fullName evidence="2">Retrotransposon Copia-like N-terminal domain-containing protein</fullName>
    </recommendedName>
</protein>
<organism evidence="3 4">
    <name type="scientific">Morella rubra</name>
    <name type="common">Chinese bayberry</name>
    <dbReference type="NCBI Taxonomy" id="262757"/>
    <lineage>
        <taxon>Eukaryota</taxon>
        <taxon>Viridiplantae</taxon>
        <taxon>Streptophyta</taxon>
        <taxon>Embryophyta</taxon>
        <taxon>Tracheophyta</taxon>
        <taxon>Spermatophyta</taxon>
        <taxon>Magnoliopsida</taxon>
        <taxon>eudicotyledons</taxon>
        <taxon>Gunneridae</taxon>
        <taxon>Pentapetalae</taxon>
        <taxon>rosids</taxon>
        <taxon>fabids</taxon>
        <taxon>Fagales</taxon>
        <taxon>Myricaceae</taxon>
        <taxon>Morella</taxon>
    </lineage>
</organism>
<sequence length="243" mass="26978">MASASPNTSPIASPIASPDQSSLPPPQIPICSPKMTESSPYFLHSGDNPGTVLGSQVLHGENYPIWSRSMLMALNTKNKVGFIDESIIKPSTSDPNFAVWTRCNDMVISWILNSISKDLASSIIYIETAREIWLDLKERMSQGNGSRVFQLQKAISTLSQDQLSVSSYFTKLKGLWDELFNYRPTPSCSCCSCGAVKTMLGFQHQEYIMRFLMGLNDSYSSVRSQILLNDPLPPINRVFALII</sequence>
<gene>
    <name evidence="3" type="ORF">CJ030_MR4G024561</name>
</gene>